<name>A0ABT4V514_9PSEU</name>
<evidence type="ECO:0000313" key="4">
    <source>
        <dbReference type="EMBL" id="MDA3629060.1"/>
    </source>
</evidence>
<dbReference type="Pfam" id="PF04203">
    <property type="entry name" value="Sortase"/>
    <property type="match status" value="1"/>
</dbReference>
<dbReference type="Gene3D" id="2.40.260.10">
    <property type="entry name" value="Sortase"/>
    <property type="match status" value="1"/>
</dbReference>
<evidence type="ECO:0000256" key="2">
    <source>
        <dbReference type="SAM" id="MobiDB-lite"/>
    </source>
</evidence>
<dbReference type="InterPro" id="IPR023365">
    <property type="entry name" value="Sortase_dom-sf"/>
</dbReference>
<accession>A0ABT4V514</accession>
<keyword evidence="3" id="KW-1133">Transmembrane helix</keyword>
<proteinExistence type="predicted"/>
<dbReference type="CDD" id="cd05830">
    <property type="entry name" value="Sortase_E"/>
    <property type="match status" value="1"/>
</dbReference>
<feature type="region of interest" description="Disordered" evidence="2">
    <location>
        <begin position="65"/>
        <end position="90"/>
    </location>
</feature>
<gene>
    <name evidence="4" type="ORF">OU415_26745</name>
</gene>
<keyword evidence="3" id="KW-0812">Transmembrane</keyword>
<dbReference type="NCBIfam" id="NF033747">
    <property type="entry name" value="class_E_sortase"/>
    <property type="match status" value="1"/>
</dbReference>
<dbReference type="SUPFAM" id="SSF63817">
    <property type="entry name" value="Sortase"/>
    <property type="match status" value="1"/>
</dbReference>
<keyword evidence="5" id="KW-1185">Reference proteome</keyword>
<dbReference type="EMBL" id="JAQGLA010000058">
    <property type="protein sequence ID" value="MDA3629060.1"/>
    <property type="molecule type" value="Genomic_DNA"/>
</dbReference>
<dbReference type="Proteomes" id="UP001210380">
    <property type="component" value="Unassembled WGS sequence"/>
</dbReference>
<dbReference type="InterPro" id="IPR053465">
    <property type="entry name" value="Sortase_Class_E"/>
</dbReference>
<dbReference type="RefSeq" id="WP_270952018.1">
    <property type="nucleotide sequence ID" value="NZ_JAQGLA010000058.1"/>
</dbReference>
<evidence type="ECO:0000256" key="3">
    <source>
        <dbReference type="SAM" id="Phobius"/>
    </source>
</evidence>
<dbReference type="InterPro" id="IPR042003">
    <property type="entry name" value="Sortase_E"/>
</dbReference>
<evidence type="ECO:0000313" key="5">
    <source>
        <dbReference type="Proteomes" id="UP001210380"/>
    </source>
</evidence>
<keyword evidence="1" id="KW-0378">Hydrolase</keyword>
<organism evidence="4 5">
    <name type="scientific">Saccharopolyspora oryzae</name>
    <dbReference type="NCBI Taxonomy" id="2997343"/>
    <lineage>
        <taxon>Bacteria</taxon>
        <taxon>Bacillati</taxon>
        <taxon>Actinomycetota</taxon>
        <taxon>Actinomycetes</taxon>
        <taxon>Pseudonocardiales</taxon>
        <taxon>Pseudonocardiaceae</taxon>
        <taxon>Saccharopolyspora</taxon>
    </lineage>
</organism>
<keyword evidence="3" id="KW-0472">Membrane</keyword>
<dbReference type="InterPro" id="IPR005754">
    <property type="entry name" value="Sortase"/>
</dbReference>
<sequence>MTESATVASPEHPEAPPPDRRRVRSALRVVGELLITAGLVLLLFVFYAVYVTDWSTARKQAEATDQLQTRWEQPAPAAPPPPPSTGEGFAQLYLPEFGPDFRFAVLEGTDGETLSAGPGHYVGTAWPGEQGNFAVAGHRIGKGAPFNDLDKLDSCDPIVVETATRWYVYRVLPMADEVAGWNGHGGDQRCQGVAPIGGPYEQVHGQRIVLPTQGEVIHPVPGQPVDLLPPDQRTRLITLTTCHPEFSAEQRLIVHGVLTTEYPKDPAHPELRPAELEER</sequence>
<feature type="region of interest" description="Disordered" evidence="2">
    <location>
        <begin position="1"/>
        <end position="20"/>
    </location>
</feature>
<reference evidence="4 5" key="1">
    <citation type="submission" date="2022-11" db="EMBL/GenBank/DDBJ databases">
        <title>Draft genome sequence of Saccharopolyspora sp. WRP15-2 isolated from rhizosphere soils of wild rice in Thailand.</title>
        <authorList>
            <person name="Duangmal K."/>
            <person name="Kammanee S."/>
            <person name="Muangham S."/>
        </authorList>
    </citation>
    <scope>NUCLEOTIDE SEQUENCE [LARGE SCALE GENOMIC DNA]</scope>
    <source>
        <strain evidence="4 5">WRP15-2</strain>
    </source>
</reference>
<protein>
    <submittedName>
        <fullName evidence="4">Class E sortase</fullName>
    </submittedName>
</protein>
<feature type="transmembrane region" description="Helical" evidence="3">
    <location>
        <begin position="29"/>
        <end position="50"/>
    </location>
</feature>
<evidence type="ECO:0000256" key="1">
    <source>
        <dbReference type="ARBA" id="ARBA00022801"/>
    </source>
</evidence>
<feature type="compositionally biased region" description="Basic and acidic residues" evidence="2">
    <location>
        <begin position="11"/>
        <end position="20"/>
    </location>
</feature>
<comment type="caution">
    <text evidence="4">The sequence shown here is derived from an EMBL/GenBank/DDBJ whole genome shotgun (WGS) entry which is preliminary data.</text>
</comment>